<evidence type="ECO:0000313" key="2">
    <source>
        <dbReference type="EMBL" id="SHE68788.1"/>
    </source>
</evidence>
<dbReference type="PANTHER" id="PTHR34205:SF2">
    <property type="entry name" value="DUF962 DOMAIN-CONTAINING PROTEIN"/>
    <property type="match status" value="1"/>
</dbReference>
<dbReference type="InterPro" id="IPR009305">
    <property type="entry name" value="Mpo1-like"/>
</dbReference>
<feature type="transmembrane region" description="Helical" evidence="1">
    <location>
        <begin position="54"/>
        <end position="73"/>
    </location>
</feature>
<sequence>MTAAQTKKFASFSDFYPYYLEEHRNLTCRRLHFVGTTIVIALVVSAIVTGKLLLMAAVPVAGYGFAWVGHFFFEHNRPATFKHPFYSLLGDFVMFKDMLIGRIDR</sequence>
<dbReference type="OrthoDB" id="7356072at2"/>
<dbReference type="STRING" id="494016.SAMN04487965_0436"/>
<reference evidence="3" key="1">
    <citation type="submission" date="2016-11" db="EMBL/GenBank/DDBJ databases">
        <authorList>
            <person name="Varghese N."/>
            <person name="Submissions S."/>
        </authorList>
    </citation>
    <scope>NUCLEOTIDE SEQUENCE [LARGE SCALE GENOMIC DNA]</scope>
    <source>
        <strain evidence="3">CGMCC 1.7063</strain>
    </source>
</reference>
<proteinExistence type="predicted"/>
<evidence type="ECO:0000313" key="3">
    <source>
        <dbReference type="Proteomes" id="UP000184170"/>
    </source>
</evidence>
<name>A0A1M4VIJ0_9GAMM</name>
<dbReference type="Proteomes" id="UP000184170">
    <property type="component" value="Unassembled WGS sequence"/>
</dbReference>
<evidence type="ECO:0000256" key="1">
    <source>
        <dbReference type="SAM" id="Phobius"/>
    </source>
</evidence>
<dbReference type="EMBL" id="FQVA01000001">
    <property type="protein sequence ID" value="SHE68788.1"/>
    <property type="molecule type" value="Genomic_DNA"/>
</dbReference>
<organism evidence="2 3">
    <name type="scientific">Microbulbifer donghaiensis</name>
    <dbReference type="NCBI Taxonomy" id="494016"/>
    <lineage>
        <taxon>Bacteria</taxon>
        <taxon>Pseudomonadati</taxon>
        <taxon>Pseudomonadota</taxon>
        <taxon>Gammaproteobacteria</taxon>
        <taxon>Cellvibrionales</taxon>
        <taxon>Microbulbiferaceae</taxon>
        <taxon>Microbulbifer</taxon>
    </lineage>
</organism>
<gene>
    <name evidence="2" type="ORF">SAMN04487965_0436</name>
</gene>
<dbReference type="PANTHER" id="PTHR34205">
    <property type="entry name" value="TRANSMEMBRANE PROTEIN"/>
    <property type="match status" value="1"/>
</dbReference>
<evidence type="ECO:0008006" key="4">
    <source>
        <dbReference type="Google" id="ProtNLM"/>
    </source>
</evidence>
<keyword evidence="3" id="KW-1185">Reference proteome</keyword>
<dbReference type="Pfam" id="PF06127">
    <property type="entry name" value="Mpo1-like"/>
    <property type="match status" value="1"/>
</dbReference>
<dbReference type="AlphaFoldDB" id="A0A1M4VIJ0"/>
<keyword evidence="1" id="KW-0812">Transmembrane</keyword>
<protein>
    <recommendedName>
        <fullName evidence="4">DUF962 domain-containing protein</fullName>
    </recommendedName>
</protein>
<accession>A0A1M4VIJ0</accession>
<keyword evidence="1" id="KW-0472">Membrane</keyword>
<feature type="transmembrane region" description="Helical" evidence="1">
    <location>
        <begin position="31"/>
        <end position="48"/>
    </location>
</feature>
<dbReference type="RefSeq" id="WP_073270990.1">
    <property type="nucleotide sequence ID" value="NZ_FQVA01000001.1"/>
</dbReference>
<keyword evidence="1" id="KW-1133">Transmembrane helix</keyword>